<comment type="caution">
    <text evidence="3">The sequence shown here is derived from an EMBL/GenBank/DDBJ whole genome shotgun (WGS) entry which is preliminary data.</text>
</comment>
<dbReference type="PROSITE" id="PS50068">
    <property type="entry name" value="LDLRA_2"/>
    <property type="match status" value="1"/>
</dbReference>
<dbReference type="EMBL" id="JQDR03017102">
    <property type="protein sequence ID" value="KAA0184216.1"/>
    <property type="molecule type" value="Genomic_DNA"/>
</dbReference>
<feature type="disulfide bond" evidence="2">
    <location>
        <begin position="58"/>
        <end position="73"/>
    </location>
</feature>
<dbReference type="Gene3D" id="4.10.400.10">
    <property type="entry name" value="Low-density Lipoprotein Receptor"/>
    <property type="match status" value="1"/>
</dbReference>
<reference evidence="3" key="1">
    <citation type="submission" date="2014-08" db="EMBL/GenBank/DDBJ databases">
        <authorList>
            <person name="Murali S."/>
            <person name="Richards S."/>
            <person name="Bandaranaike D."/>
            <person name="Bellair M."/>
            <person name="Blankenburg K."/>
            <person name="Chao H."/>
            <person name="Dinh H."/>
            <person name="Doddapaneni H."/>
            <person name="Dugan-Rocha S."/>
            <person name="Elkadiri S."/>
            <person name="Gnanaolivu R."/>
            <person name="Hughes D."/>
            <person name="Lee S."/>
            <person name="Li M."/>
            <person name="Ming W."/>
            <person name="Munidasa M."/>
            <person name="Muniz J."/>
            <person name="Nguyen L."/>
            <person name="Osuji N."/>
            <person name="Pu L.-L."/>
            <person name="Puazo M."/>
            <person name="Skinner E."/>
            <person name="Qu C."/>
            <person name="Quiroz J."/>
            <person name="Raj R."/>
            <person name="Weissenberger G."/>
            <person name="Xin Y."/>
            <person name="Zou X."/>
            <person name="Han Y."/>
            <person name="Worley K."/>
            <person name="Muzny D."/>
            <person name="Gibbs R."/>
        </authorList>
    </citation>
    <scope>NUCLEOTIDE SEQUENCE</scope>
    <source>
        <strain evidence="3">HAZT.00-mixed</strain>
        <tissue evidence="3">Whole organism</tissue>
    </source>
</reference>
<evidence type="ECO:0000256" key="1">
    <source>
        <dbReference type="ARBA" id="ARBA00023157"/>
    </source>
</evidence>
<reference evidence="3" key="2">
    <citation type="journal article" date="2018" name="Environ. Sci. Technol.">
        <title>The Toxicogenome of Hyalella azteca: A Model for Sediment Ecotoxicology and Evolutionary Toxicology.</title>
        <authorList>
            <person name="Poynton H.C."/>
            <person name="Hasenbein S."/>
            <person name="Benoit J.B."/>
            <person name="Sepulveda M.S."/>
            <person name="Poelchau M.F."/>
            <person name="Hughes D.S.T."/>
            <person name="Murali S.C."/>
            <person name="Chen S."/>
            <person name="Glastad K.M."/>
            <person name="Goodisman M.A.D."/>
            <person name="Werren J.H."/>
            <person name="Vineis J.H."/>
            <person name="Bowen J.L."/>
            <person name="Friedrich M."/>
            <person name="Jones J."/>
            <person name="Robertson H.M."/>
            <person name="Feyereisen R."/>
            <person name="Mechler-Hickson A."/>
            <person name="Mathers N."/>
            <person name="Lee C.E."/>
            <person name="Colbourne J.K."/>
            <person name="Biales A."/>
            <person name="Johnston J.S."/>
            <person name="Wellborn G.A."/>
            <person name="Rosendale A.J."/>
            <person name="Cridge A.G."/>
            <person name="Munoz-Torres M.C."/>
            <person name="Bain P.A."/>
            <person name="Manny A.R."/>
            <person name="Major K.M."/>
            <person name="Lambert F.N."/>
            <person name="Vulpe C.D."/>
            <person name="Tuck P."/>
            <person name="Blalock B.J."/>
            <person name="Lin Y.Y."/>
            <person name="Smith M.E."/>
            <person name="Ochoa-Acuna H."/>
            <person name="Chen M.M."/>
            <person name="Childers C.P."/>
            <person name="Qu J."/>
            <person name="Dugan S."/>
            <person name="Lee S.L."/>
            <person name="Chao H."/>
            <person name="Dinh H."/>
            <person name="Han Y."/>
            <person name="Doddapaneni H."/>
            <person name="Worley K.C."/>
            <person name="Muzny D.M."/>
            <person name="Gibbs R.A."/>
            <person name="Richards S."/>
        </authorList>
    </citation>
    <scope>NUCLEOTIDE SEQUENCE</scope>
    <source>
        <strain evidence="3">HAZT.00-mixed</strain>
        <tissue evidence="3">Whole organism</tissue>
    </source>
</reference>
<evidence type="ECO:0000256" key="2">
    <source>
        <dbReference type="PROSITE-ProRule" id="PRU00124"/>
    </source>
</evidence>
<comment type="caution">
    <text evidence="2">Lacks conserved residue(s) required for the propagation of feature annotation.</text>
</comment>
<dbReference type="InterPro" id="IPR023415">
    <property type="entry name" value="LDLR_class-A_CS"/>
</dbReference>
<dbReference type="PROSITE" id="PS01209">
    <property type="entry name" value="LDLRA_1"/>
    <property type="match status" value="1"/>
</dbReference>
<dbReference type="SUPFAM" id="SSF57424">
    <property type="entry name" value="LDL receptor-like module"/>
    <property type="match status" value="1"/>
</dbReference>
<organism evidence="3">
    <name type="scientific">Hyalella azteca</name>
    <name type="common">Amphipod</name>
    <dbReference type="NCBI Taxonomy" id="294128"/>
    <lineage>
        <taxon>Eukaryota</taxon>
        <taxon>Metazoa</taxon>
        <taxon>Ecdysozoa</taxon>
        <taxon>Arthropoda</taxon>
        <taxon>Crustacea</taxon>
        <taxon>Multicrustacea</taxon>
        <taxon>Malacostraca</taxon>
        <taxon>Eumalacostraca</taxon>
        <taxon>Peracarida</taxon>
        <taxon>Amphipoda</taxon>
        <taxon>Senticaudata</taxon>
        <taxon>Talitrida</taxon>
        <taxon>Talitroidea</taxon>
        <taxon>Hyalellidae</taxon>
        <taxon>Hyalella</taxon>
    </lineage>
</organism>
<sequence>HDGSRQRVRTKTVADYFVVFDPGAARNACPGSLVKCNDGENEVPCDDHKKCILKDQLCDGELDCDDDSDEKNCSGTYFPLTTDANLQMNICVMF</sequence>
<dbReference type="InterPro" id="IPR036055">
    <property type="entry name" value="LDL_receptor-like_sf"/>
</dbReference>
<dbReference type="SMART" id="SM00192">
    <property type="entry name" value="LDLa"/>
    <property type="match status" value="1"/>
</dbReference>
<dbReference type="CDD" id="cd00112">
    <property type="entry name" value="LDLa"/>
    <property type="match status" value="1"/>
</dbReference>
<gene>
    <name evidence="3" type="ORF">HAZT_HAZT009400</name>
</gene>
<dbReference type="AlphaFoldDB" id="A0A6A0GQ95"/>
<keyword evidence="1 2" id="KW-1015">Disulfide bond</keyword>
<dbReference type="InterPro" id="IPR002172">
    <property type="entry name" value="LDrepeatLR_classA_rpt"/>
</dbReference>
<reference evidence="3" key="3">
    <citation type="submission" date="2019-06" db="EMBL/GenBank/DDBJ databases">
        <authorList>
            <person name="Poynton C."/>
            <person name="Hasenbein S."/>
            <person name="Benoit J.B."/>
            <person name="Sepulveda M.S."/>
            <person name="Poelchau M.F."/>
            <person name="Murali S.C."/>
            <person name="Chen S."/>
            <person name="Glastad K.M."/>
            <person name="Werren J.H."/>
            <person name="Vineis J.H."/>
            <person name="Bowen J.L."/>
            <person name="Friedrich M."/>
            <person name="Jones J."/>
            <person name="Robertson H.M."/>
            <person name="Feyereisen R."/>
            <person name="Mechler-Hickson A."/>
            <person name="Mathers N."/>
            <person name="Lee C.E."/>
            <person name="Colbourne J.K."/>
            <person name="Biales A."/>
            <person name="Johnston J.S."/>
            <person name="Wellborn G.A."/>
            <person name="Rosendale A.J."/>
            <person name="Cridge A.G."/>
            <person name="Munoz-Torres M.C."/>
            <person name="Bain P.A."/>
            <person name="Manny A.R."/>
            <person name="Major K.M."/>
            <person name="Lambert F.N."/>
            <person name="Vulpe C.D."/>
            <person name="Tuck P."/>
            <person name="Blalock B.J."/>
            <person name="Lin Y.-Y."/>
            <person name="Smith M.E."/>
            <person name="Ochoa-Acuna H."/>
            <person name="Chen M.-J.M."/>
            <person name="Childers C.P."/>
            <person name="Qu J."/>
            <person name="Dugan S."/>
            <person name="Lee S.L."/>
            <person name="Chao H."/>
            <person name="Dinh H."/>
            <person name="Han Y."/>
            <person name="Doddapaneni H."/>
            <person name="Worley K.C."/>
            <person name="Muzny D.M."/>
            <person name="Gibbs R.A."/>
            <person name="Richards S."/>
        </authorList>
    </citation>
    <scope>NUCLEOTIDE SEQUENCE</scope>
    <source>
        <strain evidence="3">HAZT.00-mixed</strain>
        <tissue evidence="3">Whole organism</tissue>
    </source>
</reference>
<dbReference type="Pfam" id="PF00057">
    <property type="entry name" value="Ldl_recept_a"/>
    <property type="match status" value="1"/>
</dbReference>
<name>A0A6A0GQ95_HYAAZ</name>
<feature type="non-terminal residue" evidence="3">
    <location>
        <position position="1"/>
    </location>
</feature>
<protein>
    <submittedName>
        <fullName evidence="3">Uncharacterized protein</fullName>
    </submittedName>
</protein>
<evidence type="ECO:0000313" key="3">
    <source>
        <dbReference type="EMBL" id="KAA0184216.1"/>
    </source>
</evidence>
<dbReference type="Proteomes" id="UP000711488">
    <property type="component" value="Unassembled WGS sequence"/>
</dbReference>
<accession>A0A6A0GQ95</accession>
<proteinExistence type="predicted"/>